<dbReference type="InterPro" id="IPR014472">
    <property type="entry name" value="CHOPT"/>
</dbReference>
<keyword evidence="7" id="KW-1185">Reference proteome</keyword>
<evidence type="ECO:0008006" key="8">
    <source>
        <dbReference type="Google" id="ProtNLM"/>
    </source>
</evidence>
<evidence type="ECO:0000256" key="5">
    <source>
        <dbReference type="SAM" id="Phobius"/>
    </source>
</evidence>
<comment type="similarity">
    <text evidence="2 4">Belongs to the CDP-alcohol phosphatidyltransferase class-I family.</text>
</comment>
<comment type="subcellular location">
    <subcellularLocation>
        <location evidence="1">Membrane</location>
    </subcellularLocation>
</comment>
<gene>
    <name evidence="6" type="ORF">PPRIM_AZ9-3.1.T0670135</name>
</gene>
<feature type="transmembrane region" description="Helical" evidence="5">
    <location>
        <begin position="297"/>
        <end position="316"/>
    </location>
</feature>
<accession>A0A8S1MPP9</accession>
<reference evidence="6" key="1">
    <citation type="submission" date="2021-01" db="EMBL/GenBank/DDBJ databases">
        <authorList>
            <consortium name="Genoscope - CEA"/>
            <person name="William W."/>
        </authorList>
    </citation>
    <scope>NUCLEOTIDE SEQUENCE</scope>
</reference>
<feature type="transmembrane region" description="Helical" evidence="5">
    <location>
        <begin position="322"/>
        <end position="339"/>
    </location>
</feature>
<dbReference type="Proteomes" id="UP000688137">
    <property type="component" value="Unassembled WGS sequence"/>
</dbReference>
<name>A0A8S1MPP9_PARPR</name>
<evidence type="ECO:0000313" key="7">
    <source>
        <dbReference type="Proteomes" id="UP000688137"/>
    </source>
</evidence>
<dbReference type="InterPro" id="IPR048254">
    <property type="entry name" value="CDP_ALCOHOL_P_TRANSF_CS"/>
</dbReference>
<evidence type="ECO:0000313" key="6">
    <source>
        <dbReference type="EMBL" id="CAD8082200.1"/>
    </source>
</evidence>
<comment type="caution">
    <text evidence="6">The sequence shown here is derived from an EMBL/GenBank/DDBJ whole genome shotgun (WGS) entry which is preliminary data.</text>
</comment>
<feature type="transmembrane region" description="Helical" evidence="5">
    <location>
        <begin position="42"/>
        <end position="66"/>
    </location>
</feature>
<dbReference type="PANTHER" id="PTHR10414:SF37">
    <property type="entry name" value="BB IN A BOXCAR, ISOFORM C"/>
    <property type="match status" value="1"/>
</dbReference>
<dbReference type="FunFam" id="1.20.120.1760:FF:000032">
    <property type="entry name" value="Choline/ethanolamine phosphotransferase, putative"/>
    <property type="match status" value="1"/>
</dbReference>
<dbReference type="PIRSF" id="PIRSF015665">
    <property type="entry name" value="CHOPT"/>
    <property type="match status" value="1"/>
</dbReference>
<dbReference type="OMA" id="PCVLTCL"/>
<dbReference type="GO" id="GO:0016020">
    <property type="term" value="C:membrane"/>
    <property type="evidence" value="ECO:0007669"/>
    <property type="project" value="UniProtKB-SubCell"/>
</dbReference>
<keyword evidence="5" id="KW-0812">Transmembrane</keyword>
<feature type="transmembrane region" description="Helical" evidence="5">
    <location>
        <begin position="208"/>
        <end position="226"/>
    </location>
</feature>
<evidence type="ECO:0000256" key="2">
    <source>
        <dbReference type="ARBA" id="ARBA00010441"/>
    </source>
</evidence>
<dbReference type="Pfam" id="PF01066">
    <property type="entry name" value="CDP-OH_P_transf"/>
    <property type="match status" value="1"/>
</dbReference>
<evidence type="ECO:0000256" key="1">
    <source>
        <dbReference type="ARBA" id="ARBA00004370"/>
    </source>
</evidence>
<feature type="transmembrane region" description="Helical" evidence="5">
    <location>
        <begin position="238"/>
        <end position="258"/>
    </location>
</feature>
<sequence length="362" mass="41794">MAFISNNGLENLKKYKYVSGGYSYLDNKINPFWIFISELYPIWLAPNLITFIGFITMILACVFQVFADMTLTQEIPSWTFYFMAFAIFAYQTLDATDGKQARRTQSSSPLGQLFDHGCDSFIMQFFIIGAAQATQMDRDTLFYFQFFCQIGLWAINQKEYYTGVLHTHLANFGVTELELVAISVQLFSAIFGQSAWHNKIFGFNLYKIVTTTILIAAIISDIFLFFSNIFKSQKSFRVFIEWVPLFVFWTLQFVWFSSPIYSQLAGPLLINFGIILSSIVCKTIVCSTTKDQTPLFHLEMLPFIIISLLTYFVPFSLENLKILFWIQFISTIVLSLLFIKNVINQITTYLNISCFTIKKKEN</sequence>
<dbReference type="InterPro" id="IPR000462">
    <property type="entry name" value="CDP-OH_P_trans"/>
</dbReference>
<feature type="transmembrane region" description="Helical" evidence="5">
    <location>
        <begin position="78"/>
        <end position="96"/>
    </location>
</feature>
<organism evidence="6 7">
    <name type="scientific">Paramecium primaurelia</name>
    <dbReference type="NCBI Taxonomy" id="5886"/>
    <lineage>
        <taxon>Eukaryota</taxon>
        <taxon>Sar</taxon>
        <taxon>Alveolata</taxon>
        <taxon>Ciliophora</taxon>
        <taxon>Intramacronucleata</taxon>
        <taxon>Oligohymenophorea</taxon>
        <taxon>Peniculida</taxon>
        <taxon>Parameciidae</taxon>
        <taxon>Paramecium</taxon>
    </lineage>
</organism>
<protein>
    <recommendedName>
        <fullName evidence="8">Ethanolaminephosphotransferase</fullName>
    </recommendedName>
</protein>
<dbReference type="GO" id="GO:0008654">
    <property type="term" value="P:phospholipid biosynthetic process"/>
    <property type="evidence" value="ECO:0007669"/>
    <property type="project" value="InterPro"/>
</dbReference>
<dbReference type="PROSITE" id="PS00379">
    <property type="entry name" value="CDP_ALCOHOL_P_TRANSF"/>
    <property type="match status" value="1"/>
</dbReference>
<evidence type="ECO:0000256" key="3">
    <source>
        <dbReference type="ARBA" id="ARBA00023136"/>
    </source>
</evidence>
<proteinExistence type="inferred from homology"/>
<dbReference type="AlphaFoldDB" id="A0A8S1MPP9"/>
<evidence type="ECO:0000256" key="4">
    <source>
        <dbReference type="RuleBase" id="RU003750"/>
    </source>
</evidence>
<keyword evidence="4" id="KW-0808">Transferase</keyword>
<dbReference type="PANTHER" id="PTHR10414">
    <property type="entry name" value="ETHANOLAMINEPHOSPHOTRANSFERASE"/>
    <property type="match status" value="1"/>
</dbReference>
<keyword evidence="3 5" id="KW-0472">Membrane</keyword>
<dbReference type="GO" id="GO:0016780">
    <property type="term" value="F:phosphotransferase activity, for other substituted phosphate groups"/>
    <property type="evidence" value="ECO:0007669"/>
    <property type="project" value="InterPro"/>
</dbReference>
<keyword evidence="5" id="KW-1133">Transmembrane helix</keyword>
<feature type="transmembrane region" description="Helical" evidence="5">
    <location>
        <begin position="264"/>
        <end position="285"/>
    </location>
</feature>
<dbReference type="EMBL" id="CAJJDM010000070">
    <property type="protein sequence ID" value="CAD8082200.1"/>
    <property type="molecule type" value="Genomic_DNA"/>
</dbReference>